<accession>A0A097QS41</accession>
<dbReference type="KEGG" id="teu:TEU_02445"/>
<reference evidence="2 3" key="1">
    <citation type="journal article" date="2015" name="Int. J. Syst. Evol. Microbiol.">
        <title>Thermococcus eurythermalis sp. nov., a conditional piezophilic hyperthermophilic archaeon with a wide temperature range isolated from an oil-immersed chimney in the Guaymas Basin.</title>
        <authorList>
            <person name="Zhao W."/>
            <person name="Zeng X."/>
            <person name="Xiao X."/>
        </authorList>
    </citation>
    <scope>NUCLEOTIDE SEQUENCE [LARGE SCALE GENOMIC DNA]</scope>
    <source>
        <strain evidence="2 3">A501</strain>
    </source>
</reference>
<name>A0A097QS41_9EURY</name>
<dbReference type="EMBL" id="CP008887">
    <property type="protein sequence ID" value="AIU69292.1"/>
    <property type="molecule type" value="Genomic_DNA"/>
</dbReference>
<protein>
    <submittedName>
        <fullName evidence="2">Uncharacterized protein</fullName>
    </submittedName>
</protein>
<keyword evidence="3" id="KW-1185">Reference proteome</keyword>
<feature type="transmembrane region" description="Helical" evidence="1">
    <location>
        <begin position="48"/>
        <end position="73"/>
    </location>
</feature>
<evidence type="ECO:0000313" key="2">
    <source>
        <dbReference type="EMBL" id="AIU69292.1"/>
    </source>
</evidence>
<evidence type="ECO:0000313" key="3">
    <source>
        <dbReference type="Proteomes" id="UP000029980"/>
    </source>
</evidence>
<gene>
    <name evidence="2" type="ORF">TEU_02445</name>
</gene>
<dbReference type="AlphaFoldDB" id="A0A097QS41"/>
<evidence type="ECO:0000256" key="1">
    <source>
        <dbReference type="SAM" id="Phobius"/>
    </source>
</evidence>
<keyword evidence="1" id="KW-1133">Transmembrane helix</keyword>
<dbReference type="Proteomes" id="UP000029980">
    <property type="component" value="Chromosome"/>
</dbReference>
<keyword evidence="1" id="KW-0472">Membrane</keyword>
<proteinExistence type="predicted"/>
<sequence length="95" mass="10889">MLWFEQVFVTNFLWKFEWGKLTPPLALNPVENAVFHYFGNFKGNCSKYLPFGALEISCTLMFIVFFKGFIWLLKTAKGSNQGPLGGFLPPFSRKA</sequence>
<dbReference type="HOGENOM" id="CLU_2366368_0_0_2"/>
<keyword evidence="1" id="KW-0812">Transmembrane</keyword>
<organism evidence="2 3">
    <name type="scientific">Thermococcus eurythermalis</name>
    <dbReference type="NCBI Taxonomy" id="1505907"/>
    <lineage>
        <taxon>Archaea</taxon>
        <taxon>Methanobacteriati</taxon>
        <taxon>Methanobacteriota</taxon>
        <taxon>Thermococci</taxon>
        <taxon>Thermococcales</taxon>
        <taxon>Thermococcaceae</taxon>
        <taxon>Thermococcus</taxon>
    </lineage>
</organism>